<reference evidence="2" key="1">
    <citation type="submission" date="2021-04" db="EMBL/GenBank/DDBJ databases">
        <title>Microbacterium tenobrionis sp. nov. and Microbacterium allomyrinae sp. nov., isolated from larvae of Tenobrio molitor and Allomyrina dichotoma, respectively.</title>
        <authorList>
            <person name="Lee S.D."/>
        </authorList>
    </citation>
    <scope>NUCLEOTIDE SEQUENCE</scope>
    <source>
        <strain evidence="2">YMB-B2</strain>
    </source>
</reference>
<dbReference type="AlphaFoldDB" id="A0A9X1LLP6"/>
<feature type="signal peptide" evidence="1">
    <location>
        <begin position="1"/>
        <end position="26"/>
    </location>
</feature>
<evidence type="ECO:0000256" key="1">
    <source>
        <dbReference type="SAM" id="SignalP"/>
    </source>
</evidence>
<accession>A0A9X1LLP6</accession>
<dbReference type="InterPro" id="IPR023833">
    <property type="entry name" value="Signal_pept_SipW-depend-type"/>
</dbReference>
<dbReference type="Proteomes" id="UP001139289">
    <property type="component" value="Unassembled WGS sequence"/>
</dbReference>
<protein>
    <submittedName>
        <fullName evidence="2">Alternate-type signal peptide domain-containing protein</fullName>
    </submittedName>
</protein>
<organism evidence="2 3">
    <name type="scientific">Microbacterium tenebrionis</name>
    <dbReference type="NCBI Taxonomy" id="2830665"/>
    <lineage>
        <taxon>Bacteria</taxon>
        <taxon>Bacillati</taxon>
        <taxon>Actinomycetota</taxon>
        <taxon>Actinomycetes</taxon>
        <taxon>Micrococcales</taxon>
        <taxon>Microbacteriaceae</taxon>
        <taxon>Microbacterium</taxon>
    </lineage>
</organism>
<evidence type="ECO:0000313" key="2">
    <source>
        <dbReference type="EMBL" id="MCC2027985.1"/>
    </source>
</evidence>
<sequence length="177" mass="17665">MKKATKGTLAIAAGITLLMGGAGSLAYWQDSAAISGATVTTGELDVAIIDGCEWTVAHKGAGAVAISDIENFRMVPGDTVKCSVDFTTTATGDNLAADAAIGWGALGILPTNMTSTTTGTYDGASITGSTFAVAKGSKSGTLDFSLVWPFGTAGSEGVGTMNQGITLADSTVTVTQK</sequence>
<proteinExistence type="predicted"/>
<name>A0A9X1LLP6_9MICO</name>
<dbReference type="RefSeq" id="WP_227529350.1">
    <property type="nucleotide sequence ID" value="NZ_JAGTTM010000001.1"/>
</dbReference>
<dbReference type="NCBIfam" id="TIGR04089">
    <property type="entry name" value="exp_by_SipW_III"/>
    <property type="match status" value="1"/>
</dbReference>
<evidence type="ECO:0000313" key="3">
    <source>
        <dbReference type="Proteomes" id="UP001139289"/>
    </source>
</evidence>
<gene>
    <name evidence="2" type="ORF">KEC56_00315</name>
</gene>
<feature type="chain" id="PRO_5040969690" evidence="1">
    <location>
        <begin position="27"/>
        <end position="177"/>
    </location>
</feature>
<keyword evidence="1" id="KW-0732">Signal</keyword>
<keyword evidence="3" id="KW-1185">Reference proteome</keyword>
<dbReference type="InterPro" id="IPR024006">
    <property type="entry name" value="Alt_signal_exp_actinobact"/>
</dbReference>
<comment type="caution">
    <text evidence="2">The sequence shown here is derived from an EMBL/GenBank/DDBJ whole genome shotgun (WGS) entry which is preliminary data.</text>
</comment>
<dbReference type="NCBIfam" id="TIGR04088">
    <property type="entry name" value="cognate_SipW"/>
    <property type="match status" value="1"/>
</dbReference>
<dbReference type="EMBL" id="JAGTTM010000001">
    <property type="protein sequence ID" value="MCC2027985.1"/>
    <property type="molecule type" value="Genomic_DNA"/>
</dbReference>